<dbReference type="SMART" id="SM00355">
    <property type="entry name" value="ZnF_C2H2"/>
    <property type="match status" value="4"/>
</dbReference>
<feature type="domain" description="C2H2-type" evidence="8">
    <location>
        <begin position="114"/>
        <end position="141"/>
    </location>
</feature>
<dbReference type="InterPro" id="IPR013087">
    <property type="entry name" value="Znf_C2H2_type"/>
</dbReference>
<dbReference type="GO" id="GO:0008270">
    <property type="term" value="F:zinc ion binding"/>
    <property type="evidence" value="ECO:0007669"/>
    <property type="project" value="UniProtKB-KW"/>
</dbReference>
<feature type="domain" description="C2H2-type" evidence="8">
    <location>
        <begin position="203"/>
        <end position="225"/>
    </location>
</feature>
<dbReference type="PANTHER" id="PTHR24388">
    <property type="entry name" value="ZINC FINGER PROTEIN"/>
    <property type="match status" value="1"/>
</dbReference>
<evidence type="ECO:0000259" key="8">
    <source>
        <dbReference type="PROSITE" id="PS50157"/>
    </source>
</evidence>
<keyword evidence="4" id="KW-0862">Zinc</keyword>
<evidence type="ECO:0000256" key="2">
    <source>
        <dbReference type="ARBA" id="ARBA00022737"/>
    </source>
</evidence>
<dbReference type="PROSITE" id="PS50157">
    <property type="entry name" value="ZINC_FINGER_C2H2_2"/>
    <property type="match status" value="3"/>
</dbReference>
<dbReference type="PANTHER" id="PTHR24388:SF53">
    <property type="entry name" value="CHORION TRANSCRIPTION FACTOR CF2-RELATED"/>
    <property type="match status" value="1"/>
</dbReference>
<evidence type="ECO:0000256" key="4">
    <source>
        <dbReference type="ARBA" id="ARBA00022833"/>
    </source>
</evidence>
<keyword evidence="1" id="KW-0479">Metal-binding</keyword>
<dbReference type="GO" id="GO:0000978">
    <property type="term" value="F:RNA polymerase II cis-regulatory region sequence-specific DNA binding"/>
    <property type="evidence" value="ECO:0007669"/>
    <property type="project" value="TreeGrafter"/>
</dbReference>
<organism evidence="9 10">
    <name type="scientific">Armadillidium nasatum</name>
    <dbReference type="NCBI Taxonomy" id="96803"/>
    <lineage>
        <taxon>Eukaryota</taxon>
        <taxon>Metazoa</taxon>
        <taxon>Ecdysozoa</taxon>
        <taxon>Arthropoda</taxon>
        <taxon>Crustacea</taxon>
        <taxon>Multicrustacea</taxon>
        <taxon>Malacostraca</taxon>
        <taxon>Eumalacostraca</taxon>
        <taxon>Peracarida</taxon>
        <taxon>Isopoda</taxon>
        <taxon>Oniscidea</taxon>
        <taxon>Crinocheta</taxon>
        <taxon>Armadillidiidae</taxon>
        <taxon>Armadillidium</taxon>
    </lineage>
</organism>
<evidence type="ECO:0000313" key="10">
    <source>
        <dbReference type="Proteomes" id="UP000326759"/>
    </source>
</evidence>
<feature type="domain" description="C2H2-type" evidence="8">
    <location>
        <begin position="233"/>
        <end position="260"/>
    </location>
</feature>
<evidence type="ECO:0000313" key="9">
    <source>
        <dbReference type="EMBL" id="KAB7507102.1"/>
    </source>
</evidence>
<dbReference type="FunFam" id="3.30.160.60:FF:001732">
    <property type="entry name" value="Zgc:162936"/>
    <property type="match status" value="1"/>
</dbReference>
<keyword evidence="3 7" id="KW-0863">Zinc-finger</keyword>
<evidence type="ECO:0000256" key="3">
    <source>
        <dbReference type="ARBA" id="ARBA00022771"/>
    </source>
</evidence>
<dbReference type="EMBL" id="SEYY01000500">
    <property type="protein sequence ID" value="KAB7507102.1"/>
    <property type="molecule type" value="Genomic_DNA"/>
</dbReference>
<dbReference type="Proteomes" id="UP000326759">
    <property type="component" value="Unassembled WGS sequence"/>
</dbReference>
<dbReference type="Pfam" id="PF13909">
    <property type="entry name" value="zf-H2C2_5"/>
    <property type="match status" value="1"/>
</dbReference>
<dbReference type="SUPFAM" id="SSF57667">
    <property type="entry name" value="beta-beta-alpha zinc fingers"/>
    <property type="match status" value="3"/>
</dbReference>
<dbReference type="OrthoDB" id="6338158at2759"/>
<evidence type="ECO:0000256" key="7">
    <source>
        <dbReference type="PROSITE-ProRule" id="PRU00042"/>
    </source>
</evidence>
<keyword evidence="2" id="KW-0677">Repeat</keyword>
<dbReference type="InterPro" id="IPR050527">
    <property type="entry name" value="Snail/Krueppel_Znf"/>
</dbReference>
<dbReference type="PROSITE" id="PS00028">
    <property type="entry name" value="ZINC_FINGER_C2H2_1"/>
    <property type="match status" value="2"/>
</dbReference>
<evidence type="ECO:0000256" key="6">
    <source>
        <dbReference type="ARBA" id="ARBA00037948"/>
    </source>
</evidence>
<accession>A0A5N5TLU2</accession>
<comment type="caution">
    <text evidence="9">The sequence shown here is derived from an EMBL/GenBank/DDBJ whole genome shotgun (WGS) entry which is preliminary data.</text>
</comment>
<sequence>MVFGLIKKRWVYHYRLLFLQVPQSPRVEDFDHHHASSFGSSIKFKGDSRENSELTLLQERNIGRGGHQLDTPVLPFACDNFKDTTTISSVLPRMQEAENSSHRSAYFRKSNNPLMCPICGRTLLFRSEYEKHMRTHTGEKPYIGAKVELERSLEKYTQILSIRLTYGRLSLSLQMGRVADSLLSLTAMHFASSATSLLGKRVLTCHVCGRTFDDLSRLRLHIKYHERYHRSSNICPICGRKSQSPSHLLVHIRTHTGERPHACTQCSYRASDPSNLTKHIRKKHPYFSSS</sequence>
<proteinExistence type="inferred from homology"/>
<comment type="similarity">
    <text evidence="6">Belongs to the snail C2H2-type zinc-finger protein family.</text>
</comment>
<protein>
    <submittedName>
        <fullName evidence="9">Oocyte zinc finger protein XlCOF29</fullName>
    </submittedName>
</protein>
<dbReference type="Pfam" id="PF00096">
    <property type="entry name" value="zf-C2H2"/>
    <property type="match status" value="3"/>
</dbReference>
<reference evidence="9 10" key="1">
    <citation type="journal article" date="2019" name="PLoS Biol.">
        <title>Sex chromosomes control vertical transmission of feminizing Wolbachia symbionts in an isopod.</title>
        <authorList>
            <person name="Becking T."/>
            <person name="Chebbi M.A."/>
            <person name="Giraud I."/>
            <person name="Moumen B."/>
            <person name="Laverre T."/>
            <person name="Caubet Y."/>
            <person name="Peccoud J."/>
            <person name="Gilbert C."/>
            <person name="Cordaux R."/>
        </authorList>
    </citation>
    <scope>NUCLEOTIDE SEQUENCE [LARGE SCALE GENOMIC DNA]</scope>
    <source>
        <strain evidence="9">ANa2</strain>
        <tissue evidence="9">Whole body excluding digestive tract and cuticle</tissue>
    </source>
</reference>
<gene>
    <name evidence="9" type="primary">ZO29</name>
    <name evidence="9" type="ORF">Anas_03498</name>
</gene>
<dbReference type="Gene3D" id="3.30.160.60">
    <property type="entry name" value="Classic Zinc Finger"/>
    <property type="match status" value="4"/>
</dbReference>
<dbReference type="AlphaFoldDB" id="A0A5N5TLU2"/>
<name>A0A5N5TLU2_9CRUS</name>
<dbReference type="InterPro" id="IPR036236">
    <property type="entry name" value="Znf_C2H2_sf"/>
</dbReference>
<dbReference type="GO" id="GO:0000981">
    <property type="term" value="F:DNA-binding transcription factor activity, RNA polymerase II-specific"/>
    <property type="evidence" value="ECO:0007669"/>
    <property type="project" value="TreeGrafter"/>
</dbReference>
<keyword evidence="10" id="KW-1185">Reference proteome</keyword>
<keyword evidence="5" id="KW-0539">Nucleus</keyword>
<evidence type="ECO:0000256" key="5">
    <source>
        <dbReference type="ARBA" id="ARBA00023242"/>
    </source>
</evidence>
<evidence type="ECO:0000256" key="1">
    <source>
        <dbReference type="ARBA" id="ARBA00022723"/>
    </source>
</evidence>
<dbReference type="GO" id="GO:0045893">
    <property type="term" value="P:positive regulation of DNA-templated transcription"/>
    <property type="evidence" value="ECO:0007669"/>
    <property type="project" value="UniProtKB-ARBA"/>
</dbReference>
<dbReference type="GO" id="GO:0005694">
    <property type="term" value="C:chromosome"/>
    <property type="evidence" value="ECO:0007669"/>
    <property type="project" value="UniProtKB-ARBA"/>
</dbReference>